<feature type="compositionally biased region" description="Polar residues" evidence="1">
    <location>
        <begin position="28"/>
        <end position="41"/>
    </location>
</feature>
<dbReference type="AlphaFoldDB" id="A0A6A4NY17"/>
<name>A0A6A4NY17_LUPAL</name>
<feature type="signal peptide" evidence="2">
    <location>
        <begin position="1"/>
        <end position="20"/>
    </location>
</feature>
<dbReference type="EMBL" id="WOCE01000019">
    <property type="protein sequence ID" value="KAE9592764.1"/>
    <property type="molecule type" value="Genomic_DNA"/>
</dbReference>
<gene>
    <name evidence="3" type="ORF">Lalb_Chr19g0132681</name>
</gene>
<feature type="chain" id="PRO_5025504981" description="Encoded peptide" evidence="2">
    <location>
        <begin position="21"/>
        <end position="73"/>
    </location>
</feature>
<proteinExistence type="predicted"/>
<evidence type="ECO:0000313" key="4">
    <source>
        <dbReference type="Proteomes" id="UP000447434"/>
    </source>
</evidence>
<sequence>MKSLCSLLIVAFFATTLMFSLPGVNMSQAMTHPKFPSSQSLSDRDGSKSSHDPVVAASLRKIPPSRPNPTQNK</sequence>
<protein>
    <recommendedName>
        <fullName evidence="5">Encoded peptide</fullName>
    </recommendedName>
</protein>
<keyword evidence="2" id="KW-0732">Signal</keyword>
<keyword evidence="4" id="KW-1185">Reference proteome</keyword>
<comment type="caution">
    <text evidence="3">The sequence shown here is derived from an EMBL/GenBank/DDBJ whole genome shotgun (WGS) entry which is preliminary data.</text>
</comment>
<evidence type="ECO:0008006" key="5">
    <source>
        <dbReference type="Google" id="ProtNLM"/>
    </source>
</evidence>
<reference evidence="4" key="1">
    <citation type="journal article" date="2020" name="Nat. Commun.">
        <title>Genome sequence of the cluster root forming white lupin.</title>
        <authorList>
            <person name="Hufnagel B."/>
            <person name="Marques A."/>
            <person name="Soriano A."/>
            <person name="Marques L."/>
            <person name="Divol F."/>
            <person name="Doumas P."/>
            <person name="Sallet E."/>
            <person name="Mancinotti D."/>
            <person name="Carrere S."/>
            <person name="Marande W."/>
            <person name="Arribat S."/>
            <person name="Keller J."/>
            <person name="Huneau C."/>
            <person name="Blein T."/>
            <person name="Aime D."/>
            <person name="Laguerre M."/>
            <person name="Taylor J."/>
            <person name="Schubert V."/>
            <person name="Nelson M."/>
            <person name="Geu-Flores F."/>
            <person name="Crespi M."/>
            <person name="Gallardo-Guerrero K."/>
            <person name="Delaux P.-M."/>
            <person name="Salse J."/>
            <person name="Berges H."/>
            <person name="Guyot R."/>
            <person name="Gouzy J."/>
            <person name="Peret B."/>
        </authorList>
    </citation>
    <scope>NUCLEOTIDE SEQUENCE [LARGE SCALE GENOMIC DNA]</scope>
    <source>
        <strain evidence="4">cv. Amiga</strain>
    </source>
</reference>
<evidence type="ECO:0000313" key="3">
    <source>
        <dbReference type="EMBL" id="KAE9592764.1"/>
    </source>
</evidence>
<organism evidence="3 4">
    <name type="scientific">Lupinus albus</name>
    <name type="common">White lupine</name>
    <name type="synonym">Lupinus termis</name>
    <dbReference type="NCBI Taxonomy" id="3870"/>
    <lineage>
        <taxon>Eukaryota</taxon>
        <taxon>Viridiplantae</taxon>
        <taxon>Streptophyta</taxon>
        <taxon>Embryophyta</taxon>
        <taxon>Tracheophyta</taxon>
        <taxon>Spermatophyta</taxon>
        <taxon>Magnoliopsida</taxon>
        <taxon>eudicotyledons</taxon>
        <taxon>Gunneridae</taxon>
        <taxon>Pentapetalae</taxon>
        <taxon>rosids</taxon>
        <taxon>fabids</taxon>
        <taxon>Fabales</taxon>
        <taxon>Fabaceae</taxon>
        <taxon>Papilionoideae</taxon>
        <taxon>50 kb inversion clade</taxon>
        <taxon>genistoids sensu lato</taxon>
        <taxon>core genistoids</taxon>
        <taxon>Genisteae</taxon>
        <taxon>Lupinus</taxon>
    </lineage>
</organism>
<dbReference type="OrthoDB" id="1733425at2759"/>
<feature type="region of interest" description="Disordered" evidence="1">
    <location>
        <begin position="28"/>
        <end position="73"/>
    </location>
</feature>
<accession>A0A6A4NY17</accession>
<feature type="compositionally biased region" description="Basic and acidic residues" evidence="1">
    <location>
        <begin position="42"/>
        <end position="51"/>
    </location>
</feature>
<evidence type="ECO:0000256" key="2">
    <source>
        <dbReference type="SAM" id="SignalP"/>
    </source>
</evidence>
<dbReference type="Proteomes" id="UP000447434">
    <property type="component" value="Chromosome 19"/>
</dbReference>
<evidence type="ECO:0000256" key="1">
    <source>
        <dbReference type="SAM" id="MobiDB-lite"/>
    </source>
</evidence>